<organism evidence="1 2">
    <name type="scientific">Flavivirga aquatica</name>
    <dbReference type="NCBI Taxonomy" id="1849968"/>
    <lineage>
        <taxon>Bacteria</taxon>
        <taxon>Pseudomonadati</taxon>
        <taxon>Bacteroidota</taxon>
        <taxon>Flavobacteriia</taxon>
        <taxon>Flavobacteriales</taxon>
        <taxon>Flavobacteriaceae</taxon>
        <taxon>Flavivirga</taxon>
    </lineage>
</organism>
<dbReference type="Proteomes" id="UP000095713">
    <property type="component" value="Unassembled WGS sequence"/>
</dbReference>
<keyword evidence="2" id="KW-1185">Reference proteome</keyword>
<proteinExistence type="predicted"/>
<dbReference type="RefSeq" id="WP_069830069.1">
    <property type="nucleotide sequence ID" value="NZ_MDJD01000034.1"/>
</dbReference>
<dbReference type="EMBL" id="MDJD01000034">
    <property type="protein sequence ID" value="OEK08562.1"/>
    <property type="molecule type" value="Genomic_DNA"/>
</dbReference>
<dbReference type="STRING" id="1849968.A8C32_03685"/>
<name>A0A1E5TB04_9FLAO</name>
<dbReference type="AlphaFoldDB" id="A0A1E5TB04"/>
<evidence type="ECO:0000313" key="2">
    <source>
        <dbReference type="Proteomes" id="UP000095713"/>
    </source>
</evidence>
<evidence type="ECO:0000313" key="1">
    <source>
        <dbReference type="EMBL" id="OEK08562.1"/>
    </source>
</evidence>
<dbReference type="OrthoDB" id="1183903at2"/>
<sequence length="135" mass="15132">MPDSLNYSKDDVVIKYVFSNTKRRYTSPGPLAGFIGALANYGKEIKTTGSCFKEGSCFPSSEHVNGVSVDTIYKWIKTEDQKIINAMKKFHFTERLVGNKKYFNGFKNSSDGGSLHNTHLHSGLFDDGKIKIVNR</sequence>
<gene>
    <name evidence="1" type="ORF">A8C32_03685</name>
</gene>
<reference evidence="1 2" key="1">
    <citation type="submission" date="2016-05" db="EMBL/GenBank/DDBJ databases">
        <title>Draft Genome Sequence of Algibacter sp. Strain SK-16 Isolated from the Surface Water of Aburatsubo Inlet.</title>
        <authorList>
            <person name="Wong S.-K."/>
            <person name="Yoshizawa S."/>
            <person name="Nakajima Y."/>
            <person name="Ogura Y."/>
            <person name="Tetsuya H."/>
            <person name="Hamasaki K."/>
        </authorList>
    </citation>
    <scope>NUCLEOTIDE SEQUENCE [LARGE SCALE GENOMIC DNA]</scope>
    <source>
        <strain evidence="1 2">SK-16</strain>
    </source>
</reference>
<accession>A0A1E5TB04</accession>
<comment type="caution">
    <text evidence="1">The sequence shown here is derived from an EMBL/GenBank/DDBJ whole genome shotgun (WGS) entry which is preliminary data.</text>
</comment>
<protein>
    <submittedName>
        <fullName evidence="1">Uncharacterized protein</fullName>
    </submittedName>
</protein>